<organism evidence="2 3">
    <name type="scientific">Marilutibacter spongiae</name>
    <dbReference type="NCBI Taxonomy" id="2025720"/>
    <lineage>
        <taxon>Bacteria</taxon>
        <taxon>Pseudomonadati</taxon>
        <taxon>Pseudomonadota</taxon>
        <taxon>Gammaproteobacteria</taxon>
        <taxon>Lysobacterales</taxon>
        <taxon>Lysobacteraceae</taxon>
        <taxon>Marilutibacter</taxon>
    </lineage>
</organism>
<evidence type="ECO:0000313" key="3">
    <source>
        <dbReference type="Proteomes" id="UP000523196"/>
    </source>
</evidence>
<dbReference type="EMBL" id="JACHTF010000015">
    <property type="protein sequence ID" value="MBB1061483.1"/>
    <property type="molecule type" value="Genomic_DNA"/>
</dbReference>
<feature type="chain" id="PRO_5031310736" evidence="1">
    <location>
        <begin position="24"/>
        <end position="243"/>
    </location>
</feature>
<proteinExistence type="predicted"/>
<evidence type="ECO:0000313" key="2">
    <source>
        <dbReference type="EMBL" id="MBB1061483.1"/>
    </source>
</evidence>
<keyword evidence="3" id="KW-1185">Reference proteome</keyword>
<comment type="caution">
    <text evidence="2">The sequence shown here is derived from an EMBL/GenBank/DDBJ whole genome shotgun (WGS) entry which is preliminary data.</text>
</comment>
<dbReference type="GO" id="GO:0016788">
    <property type="term" value="F:hydrolase activity, acting on ester bonds"/>
    <property type="evidence" value="ECO:0007669"/>
    <property type="project" value="UniProtKB-ARBA"/>
</dbReference>
<dbReference type="AlphaFoldDB" id="A0A7W3Y6G6"/>
<feature type="signal peptide" evidence="1">
    <location>
        <begin position="1"/>
        <end position="23"/>
    </location>
</feature>
<evidence type="ECO:0000256" key="1">
    <source>
        <dbReference type="SAM" id="SignalP"/>
    </source>
</evidence>
<dbReference type="RefSeq" id="WP_182688264.1">
    <property type="nucleotide sequence ID" value="NZ_JACHTF010000015.1"/>
</dbReference>
<keyword evidence="2" id="KW-0378">Hydrolase</keyword>
<reference evidence="2 3" key="1">
    <citation type="submission" date="2020-08" db="EMBL/GenBank/DDBJ databases">
        <authorList>
            <person name="Xu S."/>
            <person name="Li A."/>
        </authorList>
    </citation>
    <scope>NUCLEOTIDE SEQUENCE [LARGE SCALE GENOMIC DNA]</scope>
    <source>
        <strain evidence="2 3">119BY6-57</strain>
    </source>
</reference>
<protein>
    <submittedName>
        <fullName evidence="2">SGNH/GDSL hydrolase family protein</fullName>
    </submittedName>
</protein>
<gene>
    <name evidence="2" type="ORF">H4F98_12990</name>
</gene>
<keyword evidence="1" id="KW-0732">Signal</keyword>
<dbReference type="Proteomes" id="UP000523196">
    <property type="component" value="Unassembled WGS sequence"/>
</dbReference>
<accession>A0A7W3Y6G6</accession>
<dbReference type="SUPFAM" id="SSF52266">
    <property type="entry name" value="SGNH hydrolase"/>
    <property type="match status" value="1"/>
</dbReference>
<name>A0A7W3Y6G6_9GAMM</name>
<dbReference type="Gene3D" id="3.40.50.1110">
    <property type="entry name" value="SGNH hydrolase"/>
    <property type="match status" value="1"/>
</dbReference>
<sequence length="243" mass="25764">MSLRSAMCLTIALLLAWTAPSPGAPPVRPLRILFVGNSHVATHDLPALVTTLAGHQGVALDIEPLAMPGHSLADHLAGQRLQRALARPWDWVVLQQGPSARPASRAELIASTGTIAARLRGRPVRIALMSTWPDQRHRRDTLAAETSYREAAEAIGACVLPVATAWRHALASDEPPHLYQGDRLHATATGAVLAALAIVPAFTDGEGIDRSIDAAASGDEARVLQGLAAAAARAYRDEPLRCH</sequence>
<dbReference type="InterPro" id="IPR036514">
    <property type="entry name" value="SGNH_hydro_sf"/>
</dbReference>